<keyword evidence="8" id="KW-0175">Coiled coil</keyword>
<dbReference type="PANTHER" id="PTHR30026:SF20">
    <property type="entry name" value="OUTER MEMBRANE PROTEIN TOLC"/>
    <property type="match status" value="1"/>
</dbReference>
<dbReference type="PANTHER" id="PTHR30026">
    <property type="entry name" value="OUTER MEMBRANE PROTEIN TOLC"/>
    <property type="match status" value="1"/>
</dbReference>
<evidence type="ECO:0000256" key="4">
    <source>
        <dbReference type="ARBA" id="ARBA00022452"/>
    </source>
</evidence>
<keyword evidence="9" id="KW-0732">Signal</keyword>
<feature type="chain" id="PRO_5012958292" evidence="9">
    <location>
        <begin position="24"/>
        <end position="462"/>
    </location>
</feature>
<keyword evidence="11" id="KW-1185">Reference proteome</keyword>
<evidence type="ECO:0000256" key="9">
    <source>
        <dbReference type="SAM" id="SignalP"/>
    </source>
</evidence>
<name>A0A1W1VAJ6_9BACT</name>
<accession>A0A1W1VAJ6</accession>
<evidence type="ECO:0000313" key="11">
    <source>
        <dbReference type="Proteomes" id="UP000192266"/>
    </source>
</evidence>
<dbReference type="STRING" id="645990.SAMN00120144_3723"/>
<organism evidence="10 11">
    <name type="scientific">Hymenobacter roseosalivarius DSM 11622</name>
    <dbReference type="NCBI Taxonomy" id="645990"/>
    <lineage>
        <taxon>Bacteria</taxon>
        <taxon>Pseudomonadati</taxon>
        <taxon>Bacteroidota</taxon>
        <taxon>Cytophagia</taxon>
        <taxon>Cytophagales</taxon>
        <taxon>Hymenobacteraceae</taxon>
        <taxon>Hymenobacter</taxon>
    </lineage>
</organism>
<dbReference type="GO" id="GO:0015562">
    <property type="term" value="F:efflux transmembrane transporter activity"/>
    <property type="evidence" value="ECO:0007669"/>
    <property type="project" value="InterPro"/>
</dbReference>
<feature type="signal peptide" evidence="9">
    <location>
        <begin position="1"/>
        <end position="23"/>
    </location>
</feature>
<evidence type="ECO:0000256" key="8">
    <source>
        <dbReference type="SAM" id="Coils"/>
    </source>
</evidence>
<dbReference type="GO" id="GO:0009279">
    <property type="term" value="C:cell outer membrane"/>
    <property type="evidence" value="ECO:0007669"/>
    <property type="project" value="UniProtKB-SubCell"/>
</dbReference>
<dbReference type="GO" id="GO:1990281">
    <property type="term" value="C:efflux pump complex"/>
    <property type="evidence" value="ECO:0007669"/>
    <property type="project" value="TreeGrafter"/>
</dbReference>
<keyword evidence="5" id="KW-0812">Transmembrane</keyword>
<keyword evidence="3" id="KW-0813">Transport</keyword>
<dbReference type="InterPro" id="IPR051906">
    <property type="entry name" value="TolC-like"/>
</dbReference>
<dbReference type="Gene3D" id="1.20.1600.10">
    <property type="entry name" value="Outer membrane efflux proteins (OEP)"/>
    <property type="match status" value="1"/>
</dbReference>
<evidence type="ECO:0000256" key="7">
    <source>
        <dbReference type="ARBA" id="ARBA00023237"/>
    </source>
</evidence>
<comment type="similarity">
    <text evidence="2">Belongs to the outer membrane factor (OMF) (TC 1.B.17) family.</text>
</comment>
<dbReference type="OrthoDB" id="9771205at2"/>
<dbReference type="EMBL" id="FWWW01000054">
    <property type="protein sequence ID" value="SMB90306.1"/>
    <property type="molecule type" value="Genomic_DNA"/>
</dbReference>
<evidence type="ECO:0000256" key="1">
    <source>
        <dbReference type="ARBA" id="ARBA00004442"/>
    </source>
</evidence>
<keyword evidence="7" id="KW-0998">Cell outer membrane</keyword>
<dbReference type="RefSeq" id="WP_084444491.1">
    <property type="nucleotide sequence ID" value="NZ_FWWW01000054.1"/>
</dbReference>
<keyword evidence="4" id="KW-1134">Transmembrane beta strand</keyword>
<dbReference type="GO" id="GO:0015288">
    <property type="term" value="F:porin activity"/>
    <property type="evidence" value="ECO:0007669"/>
    <property type="project" value="TreeGrafter"/>
</dbReference>
<proteinExistence type="inferred from homology"/>
<comment type="subcellular location">
    <subcellularLocation>
        <location evidence="1">Cell outer membrane</location>
    </subcellularLocation>
</comment>
<evidence type="ECO:0000256" key="6">
    <source>
        <dbReference type="ARBA" id="ARBA00023136"/>
    </source>
</evidence>
<dbReference type="Pfam" id="PF02321">
    <property type="entry name" value="OEP"/>
    <property type="match status" value="2"/>
</dbReference>
<dbReference type="SUPFAM" id="SSF56954">
    <property type="entry name" value="Outer membrane efflux proteins (OEP)"/>
    <property type="match status" value="1"/>
</dbReference>
<protein>
    <submittedName>
        <fullName evidence="10">Outer membrane efflux protein</fullName>
    </submittedName>
</protein>
<dbReference type="Proteomes" id="UP000192266">
    <property type="component" value="Unassembled WGS sequence"/>
</dbReference>
<reference evidence="10 11" key="1">
    <citation type="submission" date="2017-04" db="EMBL/GenBank/DDBJ databases">
        <authorList>
            <person name="Afonso C.L."/>
            <person name="Miller P.J."/>
            <person name="Scott M.A."/>
            <person name="Spackman E."/>
            <person name="Goraichik I."/>
            <person name="Dimitrov K.M."/>
            <person name="Suarez D.L."/>
            <person name="Swayne D.E."/>
        </authorList>
    </citation>
    <scope>NUCLEOTIDE SEQUENCE [LARGE SCALE GENOMIC DNA]</scope>
    <source>
        <strain evidence="10 11">DSM 11622</strain>
    </source>
</reference>
<dbReference type="AlphaFoldDB" id="A0A1W1VAJ6"/>
<evidence type="ECO:0000256" key="5">
    <source>
        <dbReference type="ARBA" id="ARBA00022692"/>
    </source>
</evidence>
<feature type="coiled-coil region" evidence="8">
    <location>
        <begin position="371"/>
        <end position="398"/>
    </location>
</feature>
<evidence type="ECO:0000256" key="3">
    <source>
        <dbReference type="ARBA" id="ARBA00022448"/>
    </source>
</evidence>
<sequence length="462" mass="51897">MSLFSRSLFFSFLLFSISPLAWGQQDQTAKPQTVAPAPSLTLQEAIKIGLENNYGIRLARTDEQIVSNNVTRGNAGQLPGVNGNFTRNFTRNNVRQQLGDQDPRIANGAESNQLNANVALNWTVFDGLGMFIAYDRLKALEQQQQQITRATIEESIANITDAYYNVVRESGKIRSLEEALNIGQQRIDLTQGRVDVGVSAKVEVLTARVDYNADRSLLLQQQELLSAAKINLNNLLGRTTVIDFQPIDSIVVTTGLRAEEIVQGILDKNPRLQQARLGVDVARYERRLVRADRWPQVSLTSGYGLTRNINGAAFFGTQLATNVSRNQGLNYGVVATIPIFNGFNQRRLEQNARVIEEQSRLILDQTRLSLDAETEQALARYQNRLQLLELEEENILLARENVNIALARYRLGLLTPLDLRVAQRSQLDAEVRLLDIRFQAKQAETTLRRLSGYLVQENLPRP</sequence>
<evidence type="ECO:0000313" key="10">
    <source>
        <dbReference type="EMBL" id="SMB90306.1"/>
    </source>
</evidence>
<evidence type="ECO:0000256" key="2">
    <source>
        <dbReference type="ARBA" id="ARBA00007613"/>
    </source>
</evidence>
<keyword evidence="6" id="KW-0472">Membrane</keyword>
<dbReference type="InterPro" id="IPR003423">
    <property type="entry name" value="OMP_efflux"/>
</dbReference>
<gene>
    <name evidence="10" type="ORF">SAMN00120144_3723</name>
</gene>